<evidence type="ECO:0000256" key="5">
    <source>
        <dbReference type="ARBA" id="ARBA00022750"/>
    </source>
</evidence>
<sequence length="172" mass="18590">MTTKQRFTTALFCALAWIVIDQLTKALFKQILSSGEVVSLFAGSLLVLPTYNHGAFLSLGAEMSDATRNAILVYGVLAILVGLVGWLLRSPKLGRVDVIAIACILGGGLSNLIDRCVYDGRVFDFFNMGIGRLRTGIFNFADVGIMLGVALLLLSSVKRKPTLPADRNSLRI</sequence>
<reference evidence="12 13" key="1">
    <citation type="submission" date="2020-02" db="EMBL/GenBank/DDBJ databases">
        <title>Paraburkholderia simonii sp. nov. and Paraburkholderia youngii sp. nov. Brazilian and Mexican Mimosa-associated rhizobia.</title>
        <authorList>
            <person name="Mavima L."/>
            <person name="Beukes C.W."/>
            <person name="Chan W.Y."/>
            <person name="Palmer M."/>
            <person name="De Meyer S.E."/>
            <person name="James E.K."/>
            <person name="Venter S.N."/>
            <person name="Steenkamp E.T."/>
        </authorList>
    </citation>
    <scope>NUCLEOTIDE SEQUENCE [LARGE SCALE GENOMIC DNA]</scope>
    <source>
        <strain evidence="12 13">JPY169</strain>
    </source>
</reference>
<dbReference type="InterPro" id="IPR001872">
    <property type="entry name" value="Peptidase_A8"/>
</dbReference>
<feature type="transmembrane region" description="Helical" evidence="9">
    <location>
        <begin position="71"/>
        <end position="88"/>
    </location>
</feature>
<keyword evidence="4 9" id="KW-0812">Transmembrane</keyword>
<proteinExistence type="inferred from homology"/>
<evidence type="ECO:0000313" key="13">
    <source>
        <dbReference type="Proteomes" id="UP000594380"/>
    </source>
</evidence>
<keyword evidence="8 9" id="KW-0472">Membrane</keyword>
<feature type="transmembrane region" description="Helical" evidence="9">
    <location>
        <begin position="31"/>
        <end position="51"/>
    </location>
</feature>
<protein>
    <recommendedName>
        <fullName evidence="9">Lipoprotein signal peptidase</fullName>
        <ecNumber evidence="9">3.4.23.36</ecNumber>
    </recommendedName>
    <alternativeName>
        <fullName evidence="9">Prolipoprotein signal peptidase</fullName>
    </alternativeName>
    <alternativeName>
        <fullName evidence="9">Signal peptidase II</fullName>
        <shortName evidence="9">SPase II</shortName>
    </alternativeName>
</protein>
<dbReference type="PRINTS" id="PR00781">
    <property type="entry name" value="LIPOSIGPTASE"/>
</dbReference>
<keyword evidence="3 9" id="KW-0645">Protease</keyword>
<dbReference type="RefSeq" id="WP_176110911.1">
    <property type="nucleotide sequence ID" value="NZ_JAALDK010000002.1"/>
</dbReference>
<organism evidence="12 13">
    <name type="scientific">Paraburkholderia youngii</name>
    <dbReference type="NCBI Taxonomy" id="2782701"/>
    <lineage>
        <taxon>Bacteria</taxon>
        <taxon>Pseudomonadati</taxon>
        <taxon>Pseudomonadota</taxon>
        <taxon>Betaproteobacteria</taxon>
        <taxon>Burkholderiales</taxon>
        <taxon>Burkholderiaceae</taxon>
        <taxon>Paraburkholderia</taxon>
    </lineage>
</organism>
<evidence type="ECO:0000256" key="10">
    <source>
        <dbReference type="RuleBase" id="RU000594"/>
    </source>
</evidence>
<dbReference type="AlphaFoldDB" id="A0A7Y6K4S6"/>
<dbReference type="NCBIfam" id="TIGR00077">
    <property type="entry name" value="lspA"/>
    <property type="match status" value="1"/>
</dbReference>
<name>A0A7Y6K4S6_9BURK</name>
<dbReference type="PANTHER" id="PTHR33695">
    <property type="entry name" value="LIPOPROTEIN SIGNAL PEPTIDASE"/>
    <property type="match status" value="1"/>
</dbReference>
<dbReference type="GO" id="GO:0004190">
    <property type="term" value="F:aspartic-type endopeptidase activity"/>
    <property type="evidence" value="ECO:0007669"/>
    <property type="project" value="UniProtKB-UniRule"/>
</dbReference>
<keyword evidence="2 9" id="KW-1003">Cell membrane</keyword>
<feature type="active site" evidence="9">
    <location>
        <position position="142"/>
    </location>
</feature>
<evidence type="ECO:0000256" key="11">
    <source>
        <dbReference type="RuleBase" id="RU004181"/>
    </source>
</evidence>
<keyword evidence="7 9" id="KW-1133">Transmembrane helix</keyword>
<evidence type="ECO:0000256" key="9">
    <source>
        <dbReference type="HAMAP-Rule" id="MF_00161"/>
    </source>
</evidence>
<keyword evidence="5 9" id="KW-0064">Aspartyl protease</keyword>
<evidence type="ECO:0000256" key="3">
    <source>
        <dbReference type="ARBA" id="ARBA00022670"/>
    </source>
</evidence>
<dbReference type="Pfam" id="PF01252">
    <property type="entry name" value="Peptidase_A8"/>
    <property type="match status" value="1"/>
</dbReference>
<dbReference type="GO" id="GO:0006508">
    <property type="term" value="P:proteolysis"/>
    <property type="evidence" value="ECO:0007669"/>
    <property type="project" value="UniProtKB-KW"/>
</dbReference>
<comment type="pathway">
    <text evidence="9">Protein modification; lipoprotein biosynthesis (signal peptide cleavage).</text>
</comment>
<dbReference type="GeneID" id="301105117"/>
<evidence type="ECO:0000256" key="6">
    <source>
        <dbReference type="ARBA" id="ARBA00022801"/>
    </source>
</evidence>
<comment type="catalytic activity">
    <reaction evidence="9 10">
        <text>Release of signal peptides from bacterial membrane prolipoproteins. Hydrolyzes -Xaa-Yaa-Zaa-|-(S,diacylglyceryl)Cys-, in which Xaa is hydrophobic (preferably Leu), and Yaa (Ala or Ser) and Zaa (Gly or Ala) have small, neutral side chains.</text>
        <dbReference type="EC" id="3.4.23.36"/>
    </reaction>
</comment>
<feature type="transmembrane region" description="Helical" evidence="9">
    <location>
        <begin position="133"/>
        <end position="154"/>
    </location>
</feature>
<evidence type="ECO:0000256" key="7">
    <source>
        <dbReference type="ARBA" id="ARBA00022989"/>
    </source>
</evidence>
<dbReference type="UniPathway" id="UPA00665"/>
<comment type="function">
    <text evidence="9 10">This protein specifically catalyzes the removal of signal peptides from prolipoproteins.</text>
</comment>
<accession>A0A7Y6K4S6</accession>
<dbReference type="HAMAP" id="MF_00161">
    <property type="entry name" value="LspA"/>
    <property type="match status" value="1"/>
</dbReference>
<comment type="similarity">
    <text evidence="1 9 11">Belongs to the peptidase A8 family.</text>
</comment>
<dbReference type="PANTHER" id="PTHR33695:SF1">
    <property type="entry name" value="LIPOPROTEIN SIGNAL PEPTIDASE"/>
    <property type="match status" value="1"/>
</dbReference>
<dbReference type="EMBL" id="JAALDK010000002">
    <property type="protein sequence ID" value="NUY04357.1"/>
    <property type="molecule type" value="Genomic_DNA"/>
</dbReference>
<feature type="transmembrane region" description="Helical" evidence="9">
    <location>
        <begin position="6"/>
        <end position="24"/>
    </location>
</feature>
<evidence type="ECO:0000256" key="4">
    <source>
        <dbReference type="ARBA" id="ARBA00022692"/>
    </source>
</evidence>
<keyword evidence="6 9" id="KW-0378">Hydrolase</keyword>
<dbReference type="PROSITE" id="PS00855">
    <property type="entry name" value="SPASE_II"/>
    <property type="match status" value="1"/>
</dbReference>
<evidence type="ECO:0000256" key="2">
    <source>
        <dbReference type="ARBA" id="ARBA00022475"/>
    </source>
</evidence>
<dbReference type="Proteomes" id="UP000594380">
    <property type="component" value="Unassembled WGS sequence"/>
</dbReference>
<evidence type="ECO:0000313" key="12">
    <source>
        <dbReference type="EMBL" id="NUY04357.1"/>
    </source>
</evidence>
<dbReference type="GO" id="GO:0005886">
    <property type="term" value="C:plasma membrane"/>
    <property type="evidence" value="ECO:0007669"/>
    <property type="project" value="UniProtKB-SubCell"/>
</dbReference>
<gene>
    <name evidence="9 12" type="primary">lspA</name>
    <name evidence="12" type="ORF">G5S42_32715</name>
</gene>
<feature type="active site" evidence="9">
    <location>
        <position position="124"/>
    </location>
</feature>
<dbReference type="EC" id="3.4.23.36" evidence="9"/>
<comment type="caution">
    <text evidence="12">The sequence shown here is derived from an EMBL/GenBank/DDBJ whole genome shotgun (WGS) entry which is preliminary data.</text>
</comment>
<evidence type="ECO:0000256" key="1">
    <source>
        <dbReference type="ARBA" id="ARBA00006139"/>
    </source>
</evidence>
<comment type="subcellular location">
    <subcellularLocation>
        <location evidence="9">Cell membrane</location>
        <topology evidence="9">Multi-pass membrane protein</topology>
    </subcellularLocation>
</comment>
<evidence type="ECO:0000256" key="8">
    <source>
        <dbReference type="ARBA" id="ARBA00023136"/>
    </source>
</evidence>